<evidence type="ECO:0000256" key="1">
    <source>
        <dbReference type="SAM" id="SignalP"/>
    </source>
</evidence>
<gene>
    <name evidence="2" type="ORF">SAMN02982917_2481</name>
</gene>
<feature type="signal peptide" evidence="1">
    <location>
        <begin position="1"/>
        <end position="32"/>
    </location>
</feature>
<accession>A0A1X7FC18</accession>
<sequence>MNTPKIAAATAAGGLTLLVSACASVISPPPVAQPDPAVLSTLERYSAGECNPQTAAVLTGMHIPAGDIRGLSYGLYRDEFRDAIVRWDAWVYLKDQPGSLVVTLDEDCRPIQVYARGGATLPGSR</sequence>
<evidence type="ECO:0000313" key="2">
    <source>
        <dbReference type="EMBL" id="SMF49653.1"/>
    </source>
</evidence>
<dbReference type="PROSITE" id="PS51257">
    <property type="entry name" value="PROKAR_LIPOPROTEIN"/>
    <property type="match status" value="1"/>
</dbReference>
<proteinExistence type="predicted"/>
<reference evidence="2 3" key="1">
    <citation type="submission" date="2017-04" db="EMBL/GenBank/DDBJ databases">
        <authorList>
            <person name="Afonso C.L."/>
            <person name="Miller P.J."/>
            <person name="Scott M.A."/>
            <person name="Spackman E."/>
            <person name="Goraichik I."/>
            <person name="Dimitrov K.M."/>
            <person name="Suarez D.L."/>
            <person name="Swayne D.E."/>
        </authorList>
    </citation>
    <scope>NUCLEOTIDE SEQUENCE [LARGE SCALE GENOMIC DNA]</scope>
    <source>
        <strain evidence="2 3">A2P</strain>
    </source>
</reference>
<dbReference type="RefSeq" id="WP_085085684.1">
    <property type="nucleotide sequence ID" value="NZ_FXAK01000005.1"/>
</dbReference>
<name>A0A1X7FC18_9PROT</name>
<feature type="chain" id="PRO_5013140927" description="Lipoprotein" evidence="1">
    <location>
        <begin position="33"/>
        <end position="125"/>
    </location>
</feature>
<dbReference type="AlphaFoldDB" id="A0A1X7FC18"/>
<dbReference type="OrthoDB" id="7358415at2"/>
<keyword evidence="1" id="KW-0732">Signal</keyword>
<evidence type="ECO:0008006" key="4">
    <source>
        <dbReference type="Google" id="ProtNLM"/>
    </source>
</evidence>
<dbReference type="Proteomes" id="UP000192936">
    <property type="component" value="Unassembled WGS sequence"/>
</dbReference>
<dbReference type="EMBL" id="FXAK01000005">
    <property type="protein sequence ID" value="SMF49653.1"/>
    <property type="molecule type" value="Genomic_DNA"/>
</dbReference>
<protein>
    <recommendedName>
        <fullName evidence="4">Lipoprotein</fullName>
    </recommendedName>
</protein>
<evidence type="ECO:0000313" key="3">
    <source>
        <dbReference type="Proteomes" id="UP000192936"/>
    </source>
</evidence>
<organism evidence="2 3">
    <name type="scientific">Azospirillum oryzae</name>
    <dbReference type="NCBI Taxonomy" id="286727"/>
    <lineage>
        <taxon>Bacteria</taxon>
        <taxon>Pseudomonadati</taxon>
        <taxon>Pseudomonadota</taxon>
        <taxon>Alphaproteobacteria</taxon>
        <taxon>Rhodospirillales</taxon>
        <taxon>Azospirillaceae</taxon>
        <taxon>Azospirillum</taxon>
    </lineage>
</organism>